<keyword evidence="5" id="KW-0547">Nucleotide-binding</keyword>
<feature type="region of interest" description="Disordered" evidence="7">
    <location>
        <begin position="19"/>
        <end position="44"/>
    </location>
</feature>
<evidence type="ECO:0000256" key="1">
    <source>
        <dbReference type="ARBA" id="ARBA00002329"/>
    </source>
</evidence>
<keyword evidence="6" id="KW-0067">ATP-binding</keyword>
<comment type="caution">
    <text evidence="9">The sequence shown here is derived from an EMBL/GenBank/DDBJ whole genome shotgun (WGS) entry which is preliminary data.</text>
</comment>
<name>A0ABS8V7A7_DATST</name>
<feature type="region of interest" description="Disordered" evidence="7">
    <location>
        <begin position="245"/>
        <end position="269"/>
    </location>
</feature>
<organism evidence="9 10">
    <name type="scientific">Datura stramonium</name>
    <name type="common">Jimsonweed</name>
    <name type="synonym">Common thornapple</name>
    <dbReference type="NCBI Taxonomy" id="4076"/>
    <lineage>
        <taxon>Eukaryota</taxon>
        <taxon>Viridiplantae</taxon>
        <taxon>Streptophyta</taxon>
        <taxon>Embryophyta</taxon>
        <taxon>Tracheophyta</taxon>
        <taxon>Spermatophyta</taxon>
        <taxon>Magnoliopsida</taxon>
        <taxon>eudicotyledons</taxon>
        <taxon>Gunneridae</taxon>
        <taxon>Pentapetalae</taxon>
        <taxon>asterids</taxon>
        <taxon>lamiids</taxon>
        <taxon>Solanales</taxon>
        <taxon>Solanaceae</taxon>
        <taxon>Solanoideae</taxon>
        <taxon>Datureae</taxon>
        <taxon>Datura</taxon>
    </lineage>
</organism>
<dbReference type="Proteomes" id="UP000823775">
    <property type="component" value="Unassembled WGS sequence"/>
</dbReference>
<dbReference type="PANTHER" id="PTHR33078:SF100">
    <property type="entry name" value="PROTEIN YCF2"/>
    <property type="match status" value="1"/>
</dbReference>
<dbReference type="InterPro" id="IPR056777">
    <property type="entry name" value="Ycf2_N"/>
</dbReference>
<dbReference type="PANTHER" id="PTHR33078">
    <property type="entry name" value="PROTEIN YCF2-RELATED"/>
    <property type="match status" value="1"/>
</dbReference>
<dbReference type="EMBL" id="JACEIK010003725">
    <property type="protein sequence ID" value="MCD9642842.1"/>
    <property type="molecule type" value="Genomic_DNA"/>
</dbReference>
<evidence type="ECO:0000256" key="4">
    <source>
        <dbReference type="ARBA" id="ARBA00022640"/>
    </source>
</evidence>
<reference evidence="9 10" key="1">
    <citation type="journal article" date="2021" name="BMC Genomics">
        <title>Datura genome reveals duplications of psychoactive alkaloid biosynthetic genes and high mutation rate following tissue culture.</title>
        <authorList>
            <person name="Rajewski A."/>
            <person name="Carter-House D."/>
            <person name="Stajich J."/>
            <person name="Litt A."/>
        </authorList>
    </citation>
    <scope>NUCLEOTIDE SEQUENCE [LARGE SCALE GENOMIC DNA]</scope>
    <source>
        <strain evidence="9">AR-01</strain>
    </source>
</reference>
<feature type="compositionally biased region" description="Basic and acidic residues" evidence="7">
    <location>
        <begin position="19"/>
        <end position="36"/>
    </location>
</feature>
<evidence type="ECO:0000256" key="3">
    <source>
        <dbReference type="ARBA" id="ARBA00009361"/>
    </source>
</evidence>
<comment type="subcellular location">
    <subcellularLocation>
        <location evidence="2">Plastid</location>
    </subcellularLocation>
</comment>
<feature type="compositionally biased region" description="Basic and acidic residues" evidence="7">
    <location>
        <begin position="249"/>
        <end position="260"/>
    </location>
</feature>
<evidence type="ECO:0000313" key="10">
    <source>
        <dbReference type="Proteomes" id="UP000823775"/>
    </source>
</evidence>
<proteinExistence type="inferred from homology"/>
<keyword evidence="10" id="KW-1185">Reference proteome</keyword>
<evidence type="ECO:0000256" key="2">
    <source>
        <dbReference type="ARBA" id="ARBA00004474"/>
    </source>
</evidence>
<feature type="domain" description="Ycf2 N-terminal" evidence="8">
    <location>
        <begin position="1"/>
        <end position="36"/>
    </location>
</feature>
<evidence type="ECO:0000256" key="6">
    <source>
        <dbReference type="ARBA" id="ARBA00022840"/>
    </source>
</evidence>
<comment type="function">
    <text evidence="1">Probable ATPase of unknown function. Its presence in a non-photosynthetic plant (Epifagus virginiana) and experiments in tobacco indicate that it has an essential function which is probably not related to photosynthesis.</text>
</comment>
<evidence type="ECO:0000256" key="7">
    <source>
        <dbReference type="SAM" id="MobiDB-lite"/>
    </source>
</evidence>
<evidence type="ECO:0000259" key="8">
    <source>
        <dbReference type="Pfam" id="PF05695"/>
    </source>
</evidence>
<accession>A0ABS8V7A7</accession>
<dbReference type="Pfam" id="PF05695">
    <property type="entry name" value="Ycf2"/>
    <property type="match status" value="1"/>
</dbReference>
<protein>
    <recommendedName>
        <fullName evidence="8">Ycf2 N-terminal domain-containing protein</fullName>
    </recommendedName>
</protein>
<gene>
    <name evidence="9" type="ORF">HAX54_029876</name>
</gene>
<comment type="similarity">
    <text evidence="3">Belongs to the Ycf2 family.</text>
</comment>
<sequence>MNRDPDAYRYKWSNGSKNFQEHLEQSDSEQKSRFQESRVANSDSIDDEEREFLVQFSTLTTENRIDQSLLSLTHSDHLSKNDFATNSYVPFITVFLNKFLDNKPNGFLLNEINIDDSDDIDDSENLDASDDIDCDLDMELELLTRMNGLTVDMMPEIDRFYITLQFELAKAMSPCIIWGFHLEKKMFHTNGFGSITMDSNARDLVALTNEVLSISITQKKSIIDTNTIRSALHRRTWDLRSQVTLAEGARPRDPSPREGLTEPCHGGKARDALRDTLLVIPENSH</sequence>
<evidence type="ECO:0000313" key="9">
    <source>
        <dbReference type="EMBL" id="MCD9642842.1"/>
    </source>
</evidence>
<evidence type="ECO:0000256" key="5">
    <source>
        <dbReference type="ARBA" id="ARBA00022741"/>
    </source>
</evidence>
<keyword evidence="4" id="KW-0934">Plastid</keyword>